<dbReference type="SUPFAM" id="SSF103511">
    <property type="entry name" value="Chlorophyll a-b binding protein"/>
    <property type="match status" value="1"/>
</dbReference>
<evidence type="ECO:0000313" key="3">
    <source>
        <dbReference type="Proteomes" id="UP000660262"/>
    </source>
</evidence>
<evidence type="ECO:0000313" key="2">
    <source>
        <dbReference type="EMBL" id="GHP11096.1"/>
    </source>
</evidence>
<name>A0A830HUG1_9CHLO</name>
<accession>A0A830HUG1</accession>
<proteinExistence type="predicted"/>
<dbReference type="OrthoDB" id="542523at2759"/>
<feature type="region of interest" description="Disordered" evidence="1">
    <location>
        <begin position="22"/>
        <end position="72"/>
    </location>
</feature>
<sequence>MPSVVAAPRGLPASSSLRAVSVARSSSRRHTRTRASADDGFMGKISKDTEKYKSATASNVTTGAPPGATVPPSQPAFRTARFGFVENAEVWNTRLGIIGFFSLLIVEGIANKPLLTLMGIEVGNGIDIGF</sequence>
<comment type="caution">
    <text evidence="2">The sequence shown here is derived from an EMBL/GenBank/DDBJ whole genome shotgun (WGS) entry which is preliminary data.</text>
</comment>
<dbReference type="Proteomes" id="UP000660262">
    <property type="component" value="Unassembled WGS sequence"/>
</dbReference>
<evidence type="ECO:0008006" key="4">
    <source>
        <dbReference type="Google" id="ProtNLM"/>
    </source>
</evidence>
<reference evidence="2" key="1">
    <citation type="submission" date="2020-10" db="EMBL/GenBank/DDBJ databases">
        <title>Unveiling of a novel bifunctional photoreceptor, Dualchrome1, isolated from a cosmopolitan green alga.</title>
        <authorList>
            <person name="Suzuki S."/>
            <person name="Kawachi M."/>
        </authorList>
    </citation>
    <scope>NUCLEOTIDE SEQUENCE</scope>
    <source>
        <strain evidence="2">NIES 2893</strain>
    </source>
</reference>
<protein>
    <recommendedName>
        <fullName evidence="4">High light inducible protein</fullName>
    </recommendedName>
</protein>
<organism evidence="2 3">
    <name type="scientific">Pycnococcus provasolii</name>
    <dbReference type="NCBI Taxonomy" id="41880"/>
    <lineage>
        <taxon>Eukaryota</taxon>
        <taxon>Viridiplantae</taxon>
        <taxon>Chlorophyta</taxon>
        <taxon>Pseudoscourfieldiophyceae</taxon>
        <taxon>Pseudoscourfieldiales</taxon>
        <taxon>Pycnococcaceae</taxon>
        <taxon>Pycnococcus</taxon>
    </lineage>
</organism>
<keyword evidence="3" id="KW-1185">Reference proteome</keyword>
<dbReference type="EMBL" id="BNJQ01000032">
    <property type="protein sequence ID" value="GHP11096.1"/>
    <property type="molecule type" value="Genomic_DNA"/>
</dbReference>
<dbReference type="AlphaFoldDB" id="A0A830HUG1"/>
<evidence type="ECO:0000256" key="1">
    <source>
        <dbReference type="SAM" id="MobiDB-lite"/>
    </source>
</evidence>
<gene>
    <name evidence="2" type="ORF">PPROV_000982600</name>
</gene>